<evidence type="ECO:0000313" key="4">
    <source>
        <dbReference type="Proteomes" id="UP000198870"/>
    </source>
</evidence>
<dbReference type="AlphaFoldDB" id="A0A1G5HHN2"/>
<dbReference type="Pfam" id="PF03599">
    <property type="entry name" value="CdhD"/>
    <property type="match status" value="1"/>
</dbReference>
<feature type="transmembrane region" description="Helical" evidence="1">
    <location>
        <begin position="292"/>
        <end position="312"/>
    </location>
</feature>
<dbReference type="STRING" id="419481.SAMN05216233_11458"/>
<feature type="transmembrane region" description="Helical" evidence="1">
    <location>
        <begin position="236"/>
        <end position="259"/>
    </location>
</feature>
<dbReference type="Gene3D" id="3.40.50.11600">
    <property type="match status" value="1"/>
</dbReference>
<protein>
    <submittedName>
        <fullName evidence="3">CO dehydrogenase/acetyl-CoA synthase delta subunit</fullName>
    </submittedName>
</protein>
<keyword evidence="1" id="KW-0812">Transmembrane</keyword>
<keyword evidence="1" id="KW-0472">Membrane</keyword>
<feature type="domain" description="CO dehydrogenase/acetyl-CoA synthase delta subunit TIM barrel" evidence="2">
    <location>
        <begin position="79"/>
        <end position="179"/>
    </location>
</feature>
<accession>A0A1G5HHN2</accession>
<dbReference type="EMBL" id="FMUX01000014">
    <property type="protein sequence ID" value="SCY63375.1"/>
    <property type="molecule type" value="Genomic_DNA"/>
</dbReference>
<name>A0A1G5HHN2_9BACT</name>
<feature type="transmembrane region" description="Helical" evidence="1">
    <location>
        <begin position="358"/>
        <end position="376"/>
    </location>
</feature>
<sequence>MQDDLMAFGERAARDLGKPSCCGPSPTRDTREMPGYRLCGYVASFTETPAGKVPVVKTRLDGSDHLGGLAVRCNLRRSRYAVAPGLYAVGSPSDTSPVLVTANYKLSFDAVRRALDGMDAWLLAADTQGVNVWCAAGKGTFSAGEVAGRVKASRLAEVVTHRRLILPQLSASGVTAREMKTRCGFAADFGPVRAWDLPRFIEAGGCAEPAMRRVTFSLKERLVLSPVELSLTFKPLVWMLPVLFLLSGIGPGVFSFSQALERGPVAWAALCTGILAGAVVTPALLPWIPGRAFSLKGCLAGLACGFPFWVYYRQDLEFGSLLALILWLVAVSSYLAMNFTGATPFTSPTGVEYEMKRAIPAQVAAMVLGFILWVAAPFTG</sequence>
<feature type="transmembrane region" description="Helical" evidence="1">
    <location>
        <begin position="318"/>
        <end position="337"/>
    </location>
</feature>
<keyword evidence="4" id="KW-1185">Reference proteome</keyword>
<organism evidence="3 4">
    <name type="scientific">Desulfoluna spongiiphila</name>
    <dbReference type="NCBI Taxonomy" id="419481"/>
    <lineage>
        <taxon>Bacteria</taxon>
        <taxon>Pseudomonadati</taxon>
        <taxon>Thermodesulfobacteriota</taxon>
        <taxon>Desulfobacteria</taxon>
        <taxon>Desulfobacterales</taxon>
        <taxon>Desulfolunaceae</taxon>
        <taxon>Desulfoluna</taxon>
    </lineage>
</organism>
<dbReference type="Proteomes" id="UP000198870">
    <property type="component" value="Unassembled WGS sequence"/>
</dbReference>
<proteinExistence type="predicted"/>
<evidence type="ECO:0000259" key="2">
    <source>
        <dbReference type="Pfam" id="PF03599"/>
    </source>
</evidence>
<feature type="transmembrane region" description="Helical" evidence="1">
    <location>
        <begin position="265"/>
        <end position="285"/>
    </location>
</feature>
<gene>
    <name evidence="3" type="ORF">SAMN05216233_11458</name>
</gene>
<dbReference type="NCBIfam" id="NF040863">
    <property type="entry name" value="HgcA_corrinoid"/>
    <property type="match status" value="1"/>
</dbReference>
<dbReference type="RefSeq" id="WP_254782075.1">
    <property type="nucleotide sequence ID" value="NZ_FMUX01000014.1"/>
</dbReference>
<reference evidence="3 4" key="1">
    <citation type="submission" date="2016-10" db="EMBL/GenBank/DDBJ databases">
        <authorList>
            <person name="de Groot N.N."/>
        </authorList>
    </citation>
    <scope>NUCLEOTIDE SEQUENCE [LARGE SCALE GENOMIC DNA]</scope>
    <source>
        <strain evidence="3 4">AA1</strain>
    </source>
</reference>
<evidence type="ECO:0000313" key="3">
    <source>
        <dbReference type="EMBL" id="SCY63375.1"/>
    </source>
</evidence>
<evidence type="ECO:0000256" key="1">
    <source>
        <dbReference type="SAM" id="Phobius"/>
    </source>
</evidence>
<keyword evidence="1" id="KW-1133">Transmembrane helix</keyword>
<dbReference type="InterPro" id="IPR016041">
    <property type="entry name" value="Ac-CoA_synth_d_su_TIM-brl"/>
</dbReference>